<evidence type="ECO:0000313" key="1">
    <source>
        <dbReference type="EMBL" id="CAD6244743.1"/>
    </source>
</evidence>
<dbReference type="Proteomes" id="UP000604825">
    <property type="component" value="Unassembled WGS sequence"/>
</dbReference>
<proteinExistence type="predicted"/>
<dbReference type="EMBL" id="CAJGYO010000007">
    <property type="protein sequence ID" value="CAD6244743.1"/>
    <property type="molecule type" value="Genomic_DNA"/>
</dbReference>
<organism evidence="1 2">
    <name type="scientific">Miscanthus lutarioriparius</name>
    <dbReference type="NCBI Taxonomy" id="422564"/>
    <lineage>
        <taxon>Eukaryota</taxon>
        <taxon>Viridiplantae</taxon>
        <taxon>Streptophyta</taxon>
        <taxon>Embryophyta</taxon>
        <taxon>Tracheophyta</taxon>
        <taxon>Spermatophyta</taxon>
        <taxon>Magnoliopsida</taxon>
        <taxon>Liliopsida</taxon>
        <taxon>Poales</taxon>
        <taxon>Poaceae</taxon>
        <taxon>PACMAD clade</taxon>
        <taxon>Panicoideae</taxon>
        <taxon>Andropogonodae</taxon>
        <taxon>Andropogoneae</taxon>
        <taxon>Saccharinae</taxon>
        <taxon>Miscanthus</taxon>
    </lineage>
</organism>
<keyword evidence="2" id="KW-1185">Reference proteome</keyword>
<accession>A0A811PH10</accession>
<dbReference type="AlphaFoldDB" id="A0A811PH10"/>
<protein>
    <submittedName>
        <fullName evidence="1">Uncharacterized protein</fullName>
    </submittedName>
</protein>
<sequence length="80" mass="8854">MAEAGAPAVLIRPEHADKAQGKNVIIDEPRVAPNVIKNLGRKVVLEKDDEGKNKLKINVVFEKAAVRLEIGTWKTNEKKI</sequence>
<reference evidence="1" key="1">
    <citation type="submission" date="2020-10" db="EMBL/GenBank/DDBJ databases">
        <authorList>
            <person name="Han B."/>
            <person name="Lu T."/>
            <person name="Zhao Q."/>
            <person name="Huang X."/>
            <person name="Zhao Y."/>
        </authorList>
    </citation>
    <scope>NUCLEOTIDE SEQUENCE</scope>
</reference>
<name>A0A811PH10_9POAL</name>
<gene>
    <name evidence="1" type="ORF">NCGR_LOCUS29317</name>
</gene>
<evidence type="ECO:0000313" key="2">
    <source>
        <dbReference type="Proteomes" id="UP000604825"/>
    </source>
</evidence>
<comment type="caution">
    <text evidence="1">The sequence shown here is derived from an EMBL/GenBank/DDBJ whole genome shotgun (WGS) entry which is preliminary data.</text>
</comment>